<dbReference type="EMBL" id="JBICBT010000522">
    <property type="protein sequence ID" value="KAL3111069.1"/>
    <property type="molecule type" value="Genomic_DNA"/>
</dbReference>
<comment type="caution">
    <text evidence="6">The sequence shown here is derived from an EMBL/GenBank/DDBJ whole genome shotgun (WGS) entry which is preliminary data.</text>
</comment>
<name>A0ABD2L9D2_9BILA</name>
<dbReference type="PANTHER" id="PTHR12974:SF36">
    <property type="entry name" value="POLYNUCLEOTIDE ADENYLYLTRANSFERASE"/>
    <property type="match status" value="1"/>
</dbReference>
<evidence type="ECO:0000256" key="3">
    <source>
        <dbReference type="ARBA" id="ARBA00022679"/>
    </source>
</evidence>
<dbReference type="Proteomes" id="UP001620626">
    <property type="component" value="Unassembled WGS sequence"/>
</dbReference>
<proteinExistence type="inferred from homology"/>
<dbReference type="EC" id="2.7.7.19" evidence="2"/>
<evidence type="ECO:0000256" key="1">
    <source>
        <dbReference type="ARBA" id="ARBA00007631"/>
    </source>
</evidence>
<accession>A0ABD2L9D2</accession>
<reference evidence="6 7" key="1">
    <citation type="submission" date="2024-10" db="EMBL/GenBank/DDBJ databases">
        <authorList>
            <person name="Kim D."/>
        </authorList>
    </citation>
    <scope>NUCLEOTIDE SEQUENCE [LARGE SCALE GENOMIC DNA]</scope>
    <source>
        <strain evidence="6">BH-2024</strain>
    </source>
</reference>
<dbReference type="PANTHER" id="PTHR12974">
    <property type="entry name" value="PRION-LIKE- Q/N-RICH -DOMAIN-BEARING PROTEIN PROTEIN 44"/>
    <property type="match status" value="1"/>
</dbReference>
<dbReference type="InterPro" id="IPR012937">
    <property type="entry name" value="TET5"/>
</dbReference>
<dbReference type="AlphaFoldDB" id="A0ABD2L9D2"/>
<gene>
    <name evidence="6" type="ORF">niasHT_013093</name>
</gene>
<dbReference type="SMART" id="SM01153">
    <property type="entry name" value="DUF1693"/>
    <property type="match status" value="1"/>
</dbReference>
<feature type="compositionally biased region" description="Low complexity" evidence="5">
    <location>
        <begin position="437"/>
        <end position="456"/>
    </location>
</feature>
<protein>
    <recommendedName>
        <fullName evidence="2">polynucleotide adenylyltransferase</fullName>
        <ecNumber evidence="2">2.7.7.19</ecNumber>
    </recommendedName>
</protein>
<keyword evidence="7" id="KW-1185">Reference proteome</keyword>
<sequence length="578" mass="65018">MSASTCCSKMNNSINSKGSATNSNNNNECCSTCNSNTSNTAQPTQQQQQQHHHERRPPRQPTAVVSLNPRQMERLRSVLDQEVQIHGRENFPTLEIPLHTLIVNVRRKLREAGLPVRHVKVNGGAASFVFASSDSFPYSDIDLIFPLDLPTDQDFERVRESVFAALLEMMPSTTNKQLITTDTLRDVYIRKMVKVTDGQDRWSLFSLHNDYGRCIELKFVERMRRQFEFSVDSFQITLDPLIDRPTDARPVVRAESMYGDFLQALYHLNKRLIDTRNPEEIRGGGLLKYCHLLTREYSATANCRDMEKYMCSRFFIDFPDINVQEMKLLNYLQNHFGNEDELKLDYLQRLLCVIKESTVCLMYHERRQTLAMVRNAIQCHANVDRLRQQLSYNMYMYYPQHLSATAPPVNAYSNGGHYGGKQRRYSSHNGNYHQHRNWQPNNYRNGNGNFNSRNVGTATAGHLLSPVAAPFSSPTAVAPSSSSSASSGLSAVAEEQQRHATTMPSPTVADDEQKRAVAASEAATPATGAEVAGAEMPSSVTSSSQKQSPPAAAPTSAHVPRQTLLYLPPNANQWIPVV</sequence>
<comment type="similarity">
    <text evidence="1">Belongs to the TENT family.</text>
</comment>
<feature type="compositionally biased region" description="Polar residues" evidence="5">
    <location>
        <begin position="1"/>
        <end position="20"/>
    </location>
</feature>
<evidence type="ECO:0000313" key="7">
    <source>
        <dbReference type="Proteomes" id="UP001620626"/>
    </source>
</evidence>
<dbReference type="GO" id="GO:1990817">
    <property type="term" value="F:poly(A) RNA polymerase activity"/>
    <property type="evidence" value="ECO:0007669"/>
    <property type="project" value="UniProtKB-EC"/>
</dbReference>
<feature type="region of interest" description="Disordered" evidence="5">
    <location>
        <begin position="1"/>
        <end position="62"/>
    </location>
</feature>
<evidence type="ECO:0000256" key="2">
    <source>
        <dbReference type="ARBA" id="ARBA00012388"/>
    </source>
</evidence>
<feature type="compositionally biased region" description="Low complexity" evidence="5">
    <location>
        <begin position="21"/>
        <end position="49"/>
    </location>
</feature>
<feature type="compositionally biased region" description="Low complexity" evidence="5">
    <location>
        <begin position="537"/>
        <end position="557"/>
    </location>
</feature>
<evidence type="ECO:0000313" key="6">
    <source>
        <dbReference type="EMBL" id="KAL3111069.1"/>
    </source>
</evidence>
<feature type="compositionally biased region" description="Low complexity" evidence="5">
    <location>
        <begin position="471"/>
        <end position="493"/>
    </location>
</feature>
<feature type="compositionally biased region" description="Low complexity" evidence="5">
    <location>
        <begin position="516"/>
        <end position="530"/>
    </location>
</feature>
<dbReference type="Pfam" id="PF07984">
    <property type="entry name" value="NTP_transf_7"/>
    <property type="match status" value="1"/>
</dbReference>
<feature type="region of interest" description="Disordered" evidence="5">
    <location>
        <begin position="471"/>
        <end position="557"/>
    </location>
</feature>
<feature type="region of interest" description="Disordered" evidence="5">
    <location>
        <begin position="436"/>
        <end position="457"/>
    </location>
</feature>
<evidence type="ECO:0000256" key="4">
    <source>
        <dbReference type="ARBA" id="ARBA00047933"/>
    </source>
</evidence>
<keyword evidence="3" id="KW-0808">Transferase</keyword>
<comment type="catalytic activity">
    <reaction evidence="4">
        <text>RNA(n) + ATP = RNA(n)-3'-adenine ribonucleotide + diphosphate</text>
        <dbReference type="Rhea" id="RHEA:11332"/>
        <dbReference type="Rhea" id="RHEA-COMP:14527"/>
        <dbReference type="Rhea" id="RHEA-COMP:17347"/>
        <dbReference type="ChEBI" id="CHEBI:30616"/>
        <dbReference type="ChEBI" id="CHEBI:33019"/>
        <dbReference type="ChEBI" id="CHEBI:140395"/>
        <dbReference type="ChEBI" id="CHEBI:173115"/>
        <dbReference type="EC" id="2.7.7.19"/>
    </reaction>
    <physiologicalReaction direction="left-to-right" evidence="4">
        <dbReference type="Rhea" id="RHEA:11333"/>
    </physiologicalReaction>
</comment>
<evidence type="ECO:0000256" key="5">
    <source>
        <dbReference type="SAM" id="MobiDB-lite"/>
    </source>
</evidence>
<organism evidence="6 7">
    <name type="scientific">Heterodera trifolii</name>
    <dbReference type="NCBI Taxonomy" id="157864"/>
    <lineage>
        <taxon>Eukaryota</taxon>
        <taxon>Metazoa</taxon>
        <taxon>Ecdysozoa</taxon>
        <taxon>Nematoda</taxon>
        <taxon>Chromadorea</taxon>
        <taxon>Rhabditida</taxon>
        <taxon>Tylenchina</taxon>
        <taxon>Tylenchomorpha</taxon>
        <taxon>Tylenchoidea</taxon>
        <taxon>Heteroderidae</taxon>
        <taxon>Heteroderinae</taxon>
        <taxon>Heterodera</taxon>
    </lineage>
</organism>